<evidence type="ECO:0000256" key="1">
    <source>
        <dbReference type="ARBA" id="ARBA00022962"/>
    </source>
</evidence>
<evidence type="ECO:0000313" key="2">
    <source>
        <dbReference type="EMBL" id="CCA14988.1"/>
    </source>
</evidence>
<sequence>MVETVENVLDTVMISSSSLLSTNERRRNRFVPISLMLLNYAICCITDMHSKAAVYVAATRQHVGKTSTCLGLLQGLTNRCKRIGFLKPVGQQSVVLENNLRVDKDVVVAKEIFGLPTCEYSDMSPIVIPPGYTKQYLDGKIMLETQLQQIKKSFKRIAEKNDFTLVEGTGHTGVGSIVNINNARIAAELGIDIILIANGGIGSSFDDLALNYHMCKAYGVQVRGVILNKVFPAKVDMIWEYFPRALAEWKVPLIGVVPNLPSIARSSMLDFEGLFKTELLSGHARRVQKYYRVSLVTSGLRRFLVKLSSNLFDDTLFVTHASRNDIILGFLSHAQNYEFKTGKCFTGGLVLTGVPPVDQPQNYIMDIIQQSSAPVLYAPMETVKAMELITQHTAKFSANDRDRVLECAKHYEKFLDFNIILQNK</sequence>
<dbReference type="PANTHER" id="PTHR21343:SF8">
    <property type="entry name" value="DRTGG DOMAIN-CONTAINING PROTEIN"/>
    <property type="match status" value="1"/>
</dbReference>
<dbReference type="Gene3D" id="3.40.50.300">
    <property type="entry name" value="P-loop containing nucleotide triphosphate hydrolases"/>
    <property type="match status" value="1"/>
</dbReference>
<reference evidence="2" key="2">
    <citation type="submission" date="2011-02" db="EMBL/GenBank/DDBJ databases">
        <authorList>
            <person name="MacLean D."/>
        </authorList>
    </citation>
    <scope>NUCLEOTIDE SEQUENCE</scope>
</reference>
<keyword evidence="1" id="KW-0315">Glutamine amidotransferase</keyword>
<dbReference type="Pfam" id="PF13500">
    <property type="entry name" value="AAA_26"/>
    <property type="match status" value="1"/>
</dbReference>
<dbReference type="InterPro" id="IPR027417">
    <property type="entry name" value="P-loop_NTPase"/>
</dbReference>
<dbReference type="SUPFAM" id="SSF52540">
    <property type="entry name" value="P-loop containing nucleoside triphosphate hydrolases"/>
    <property type="match status" value="1"/>
</dbReference>
<protein>
    <submittedName>
        <fullName evidence="2">Uncharacterized protein AlNc14C7G989</fullName>
    </submittedName>
</protein>
<proteinExistence type="predicted"/>
<name>F0W1Q9_9STRA</name>
<reference evidence="2" key="1">
    <citation type="journal article" date="2011" name="PLoS Biol.">
        <title>Gene gain and loss during evolution of obligate parasitism in the white rust pathogen of Arabidopsis thaliana.</title>
        <authorList>
            <person name="Kemen E."/>
            <person name="Gardiner A."/>
            <person name="Schultz-Larsen T."/>
            <person name="Kemen A.C."/>
            <person name="Balmuth A.L."/>
            <person name="Robert-Seilaniantz A."/>
            <person name="Bailey K."/>
            <person name="Holub E."/>
            <person name="Studholme D.J."/>
            <person name="Maclean D."/>
            <person name="Jones J.D."/>
        </authorList>
    </citation>
    <scope>NUCLEOTIDE SEQUENCE</scope>
</reference>
<accession>F0W1Q9</accession>
<dbReference type="EMBL" id="FR824052">
    <property type="protein sequence ID" value="CCA14988.1"/>
    <property type="molecule type" value="Genomic_DNA"/>
</dbReference>
<dbReference type="InterPro" id="IPR028979">
    <property type="entry name" value="Ser_kin/Pase_Hpr-like_N_sf"/>
</dbReference>
<gene>
    <name evidence="2" type="primary">AlNc14C7G989</name>
    <name evidence="2" type="ORF">ALNC14_011310</name>
</gene>
<dbReference type="Gene3D" id="3.40.1390.20">
    <property type="entry name" value="HprK N-terminal domain-like"/>
    <property type="match status" value="1"/>
</dbReference>
<organism evidence="2">
    <name type="scientific">Albugo laibachii Nc14</name>
    <dbReference type="NCBI Taxonomy" id="890382"/>
    <lineage>
        <taxon>Eukaryota</taxon>
        <taxon>Sar</taxon>
        <taxon>Stramenopiles</taxon>
        <taxon>Oomycota</taxon>
        <taxon>Peronosporomycetes</taxon>
        <taxon>Albuginales</taxon>
        <taxon>Albuginaceae</taxon>
        <taxon>Albugo</taxon>
    </lineage>
</organism>
<dbReference type="AlphaFoldDB" id="F0W1Q9"/>
<dbReference type="PANTHER" id="PTHR21343">
    <property type="entry name" value="DETHIOBIOTIN SYNTHETASE"/>
    <property type="match status" value="1"/>
</dbReference>
<dbReference type="CDD" id="cd03109">
    <property type="entry name" value="DTBS"/>
    <property type="match status" value="1"/>
</dbReference>
<dbReference type="HOGENOM" id="CLU_040984_1_0_1"/>